<evidence type="ECO:0000313" key="3">
    <source>
        <dbReference type="Proteomes" id="UP001497623"/>
    </source>
</evidence>
<sequence>FGMIHPALTFLPLLTNIGTVITAWSVMRCCSGCPMHRPLAKWPHRISGNSVNYTFSERVIVFFYIPLFWVMHAAFNSFTITGLGVATVTLIYSFIGCFLGLPQSIYLLALGLSVTSWIINATIVFATCCEGMQKDFLVIRVNEDGEEESLFY</sequence>
<keyword evidence="1" id="KW-0472">Membrane</keyword>
<keyword evidence="1" id="KW-1133">Transmembrane helix</keyword>
<comment type="caution">
    <text evidence="2">The sequence shown here is derived from an EMBL/GenBank/DDBJ whole genome shotgun (WGS) entry which is preliminary data.</text>
</comment>
<reference evidence="2 3" key="1">
    <citation type="submission" date="2024-05" db="EMBL/GenBank/DDBJ databases">
        <authorList>
            <person name="Wallberg A."/>
        </authorList>
    </citation>
    <scope>NUCLEOTIDE SEQUENCE [LARGE SCALE GENOMIC DNA]</scope>
</reference>
<keyword evidence="3" id="KW-1185">Reference proteome</keyword>
<evidence type="ECO:0000313" key="2">
    <source>
        <dbReference type="EMBL" id="CAL4180549.1"/>
    </source>
</evidence>
<protein>
    <submittedName>
        <fullName evidence="2">Uncharacterized protein</fullName>
    </submittedName>
</protein>
<feature type="transmembrane region" description="Helical" evidence="1">
    <location>
        <begin position="77"/>
        <end position="99"/>
    </location>
</feature>
<evidence type="ECO:0000256" key="1">
    <source>
        <dbReference type="SAM" id="Phobius"/>
    </source>
</evidence>
<name>A0AAV2SBD5_MEGNR</name>
<proteinExistence type="predicted"/>
<gene>
    <name evidence="2" type="ORF">MNOR_LOCUS35327</name>
</gene>
<keyword evidence="1" id="KW-0812">Transmembrane</keyword>
<feature type="transmembrane region" description="Helical" evidence="1">
    <location>
        <begin position="6"/>
        <end position="30"/>
    </location>
</feature>
<organism evidence="2 3">
    <name type="scientific">Meganyctiphanes norvegica</name>
    <name type="common">Northern krill</name>
    <name type="synonym">Thysanopoda norvegica</name>
    <dbReference type="NCBI Taxonomy" id="48144"/>
    <lineage>
        <taxon>Eukaryota</taxon>
        <taxon>Metazoa</taxon>
        <taxon>Ecdysozoa</taxon>
        <taxon>Arthropoda</taxon>
        <taxon>Crustacea</taxon>
        <taxon>Multicrustacea</taxon>
        <taxon>Malacostraca</taxon>
        <taxon>Eumalacostraca</taxon>
        <taxon>Eucarida</taxon>
        <taxon>Euphausiacea</taxon>
        <taxon>Euphausiidae</taxon>
        <taxon>Meganyctiphanes</taxon>
    </lineage>
</organism>
<dbReference type="EMBL" id="CAXKWB010058263">
    <property type="protein sequence ID" value="CAL4180549.1"/>
    <property type="molecule type" value="Genomic_DNA"/>
</dbReference>
<feature type="transmembrane region" description="Helical" evidence="1">
    <location>
        <begin position="106"/>
        <end position="126"/>
    </location>
</feature>
<dbReference type="AlphaFoldDB" id="A0AAV2SBD5"/>
<feature type="non-terminal residue" evidence="2">
    <location>
        <position position="1"/>
    </location>
</feature>
<feature type="transmembrane region" description="Helical" evidence="1">
    <location>
        <begin position="51"/>
        <end position="71"/>
    </location>
</feature>
<accession>A0AAV2SBD5</accession>
<dbReference type="Proteomes" id="UP001497623">
    <property type="component" value="Unassembled WGS sequence"/>
</dbReference>